<sequence length="92" mass="10727">MRWDPRVLQKRLQAQVQATRGIRERFEEANRRTQGAWIGGCPTARVLYKWTPVRSLHDGQRSHRALEMLQGNGKYLSTPFQSLSQLVPQILR</sequence>
<proteinExistence type="predicted"/>
<dbReference type="Proteomes" id="UP001190700">
    <property type="component" value="Unassembled WGS sequence"/>
</dbReference>
<evidence type="ECO:0000313" key="1">
    <source>
        <dbReference type="EMBL" id="KAK3261606.1"/>
    </source>
</evidence>
<organism evidence="1 2">
    <name type="scientific">Cymbomonas tetramitiformis</name>
    <dbReference type="NCBI Taxonomy" id="36881"/>
    <lineage>
        <taxon>Eukaryota</taxon>
        <taxon>Viridiplantae</taxon>
        <taxon>Chlorophyta</taxon>
        <taxon>Pyramimonadophyceae</taxon>
        <taxon>Pyramimonadales</taxon>
        <taxon>Pyramimonadaceae</taxon>
        <taxon>Cymbomonas</taxon>
    </lineage>
</organism>
<gene>
    <name evidence="1" type="ORF">CYMTET_29490</name>
</gene>
<dbReference type="EMBL" id="LGRX02016792">
    <property type="protein sequence ID" value="KAK3261606.1"/>
    <property type="molecule type" value="Genomic_DNA"/>
</dbReference>
<name>A0AAE0FMD0_9CHLO</name>
<accession>A0AAE0FMD0</accession>
<reference evidence="1 2" key="1">
    <citation type="journal article" date="2015" name="Genome Biol. Evol.">
        <title>Comparative Genomics of a Bacterivorous Green Alga Reveals Evolutionary Causalities and Consequences of Phago-Mixotrophic Mode of Nutrition.</title>
        <authorList>
            <person name="Burns J.A."/>
            <person name="Paasch A."/>
            <person name="Narechania A."/>
            <person name="Kim E."/>
        </authorList>
    </citation>
    <scope>NUCLEOTIDE SEQUENCE [LARGE SCALE GENOMIC DNA]</scope>
    <source>
        <strain evidence="1 2">PLY_AMNH</strain>
    </source>
</reference>
<evidence type="ECO:0000313" key="2">
    <source>
        <dbReference type="Proteomes" id="UP001190700"/>
    </source>
</evidence>
<comment type="caution">
    <text evidence="1">The sequence shown here is derived from an EMBL/GenBank/DDBJ whole genome shotgun (WGS) entry which is preliminary data.</text>
</comment>
<dbReference type="AlphaFoldDB" id="A0AAE0FMD0"/>
<protein>
    <submittedName>
        <fullName evidence="1">Uncharacterized protein</fullName>
    </submittedName>
</protein>
<keyword evidence="2" id="KW-1185">Reference proteome</keyword>